<evidence type="ECO:0000313" key="2">
    <source>
        <dbReference type="Proteomes" id="UP000013966"/>
    </source>
</evidence>
<reference evidence="1 2" key="2">
    <citation type="journal article" date="2018" name="Int. J. Syst. Evol. Microbiol.">
        <title>Burkholderia insecticola sp. nov., a gut symbiotic bacterium of the bean bug Riptortus pedestris.</title>
        <authorList>
            <person name="Takeshita K."/>
            <person name="Tamaki H."/>
            <person name="Ohbayashi T."/>
            <person name="Meng X.-Y."/>
            <person name="Sone T."/>
            <person name="Mitani Y."/>
            <person name="Peeters C."/>
            <person name="Kikuchi Y."/>
            <person name="Vandamme P."/>
        </authorList>
    </citation>
    <scope>NUCLEOTIDE SEQUENCE [LARGE SCALE GENOMIC DNA]</scope>
    <source>
        <strain evidence="1">RPE64</strain>
    </source>
</reference>
<dbReference type="AlphaFoldDB" id="R4X058"/>
<accession>R4X058</accession>
<dbReference type="KEGG" id="buo:BRPE64_BCDS06200"/>
<evidence type="ECO:0000313" key="1">
    <source>
        <dbReference type="EMBL" id="BAN25281.1"/>
    </source>
</evidence>
<gene>
    <name evidence="1" type="ORF">BRPE64_BCDS06200</name>
</gene>
<sequence>MLFQGVKAILYLGVIVFVKDDANAYLINAHSVYLLVRLSFLEALPRSPGETLR</sequence>
<proteinExistence type="predicted"/>
<dbReference type="HOGENOM" id="CLU_3059338_0_0_4"/>
<keyword evidence="2" id="KW-1185">Reference proteome</keyword>
<organism evidence="1 2">
    <name type="scientific">Caballeronia insecticola</name>
    <dbReference type="NCBI Taxonomy" id="758793"/>
    <lineage>
        <taxon>Bacteria</taxon>
        <taxon>Pseudomonadati</taxon>
        <taxon>Pseudomonadota</taxon>
        <taxon>Betaproteobacteria</taxon>
        <taxon>Burkholderiales</taxon>
        <taxon>Burkholderiaceae</taxon>
        <taxon>Caballeronia</taxon>
    </lineage>
</organism>
<dbReference type="EMBL" id="AP013059">
    <property type="protein sequence ID" value="BAN25281.1"/>
    <property type="molecule type" value="Genomic_DNA"/>
</dbReference>
<protein>
    <submittedName>
        <fullName evidence="1">Uncharacterized protein</fullName>
    </submittedName>
</protein>
<dbReference type="Proteomes" id="UP000013966">
    <property type="component" value="Chromosome 2"/>
</dbReference>
<name>R4X058_9BURK</name>
<reference evidence="1 2" key="1">
    <citation type="journal article" date="2013" name="Genome Announc.">
        <title>Complete Genome Sequence of Burkholderia sp. Strain RPE64, Bacterial Symbiont of the Bean Bug Riptortus pedestris.</title>
        <authorList>
            <person name="Shibata T.F."/>
            <person name="Maeda T."/>
            <person name="Nikoh N."/>
            <person name="Yamaguchi K."/>
            <person name="Oshima K."/>
            <person name="Hattori M."/>
            <person name="Nishiyama T."/>
            <person name="Hasebe M."/>
            <person name="Fukatsu T."/>
            <person name="Kikuchi Y."/>
            <person name="Shigenobu S."/>
        </authorList>
    </citation>
    <scope>NUCLEOTIDE SEQUENCE [LARGE SCALE GENOMIC DNA]</scope>
</reference>